<protein>
    <submittedName>
        <fullName evidence="1">Uncharacterized protein</fullName>
    </submittedName>
</protein>
<organism evidence="1 2">
    <name type="scientific">Aspergillus niger</name>
    <dbReference type="NCBI Taxonomy" id="5061"/>
    <lineage>
        <taxon>Eukaryota</taxon>
        <taxon>Fungi</taxon>
        <taxon>Dikarya</taxon>
        <taxon>Ascomycota</taxon>
        <taxon>Pezizomycotina</taxon>
        <taxon>Eurotiomycetes</taxon>
        <taxon>Eurotiomycetidae</taxon>
        <taxon>Eurotiales</taxon>
        <taxon>Aspergillaceae</taxon>
        <taxon>Aspergillus</taxon>
        <taxon>Aspergillus subgen. Circumdati</taxon>
    </lineage>
</organism>
<dbReference type="EMBL" id="NKJJ02000003">
    <property type="protein sequence ID" value="TPR08608.1"/>
    <property type="molecule type" value="Genomic_DNA"/>
</dbReference>
<name>A0A505IA84_ASPNG</name>
<dbReference type="VEuPathDB" id="FungiDB:An02g12400"/>
<proteinExistence type="predicted"/>
<evidence type="ECO:0000313" key="2">
    <source>
        <dbReference type="Proteomes" id="UP000197666"/>
    </source>
</evidence>
<sequence>MIAKLDDSRSLIKSSSAFEHRKKDQQCHDFEQEGKTIDRRQVATEDLLTSLLELLS</sequence>
<evidence type="ECO:0000313" key="1">
    <source>
        <dbReference type="EMBL" id="TPR08608.1"/>
    </source>
</evidence>
<dbReference type="Proteomes" id="UP000197666">
    <property type="component" value="Unassembled WGS sequence"/>
</dbReference>
<reference evidence="2" key="1">
    <citation type="submission" date="2018-10" db="EMBL/GenBank/DDBJ databases">
        <title>FDA dAtabase for Regulatory Grade micrObial Sequences (FDA-ARGOS): Supporting development and validation of Infectious Disease Dx tests.</title>
        <authorList>
            <person name="Kerrigan L."/>
            <person name="Tallon L."/>
            <person name="Sadzewicz L."/>
            <person name="Sengamalay N."/>
            <person name="Ott S."/>
            <person name="Godinez A."/>
            <person name="Nagaraj S."/>
            <person name="Vavikolanu K."/>
            <person name="Nadendla S."/>
            <person name="George J."/>
            <person name="Sichtig H."/>
        </authorList>
    </citation>
    <scope>NUCLEOTIDE SEQUENCE [LARGE SCALE GENOMIC DNA]</scope>
    <source>
        <strain evidence="2">FDAARGOS_311</strain>
    </source>
</reference>
<gene>
    <name evidence="1" type="ORF">CAN33_005035</name>
</gene>
<dbReference type="AlphaFoldDB" id="A0A505IA84"/>
<accession>A0A505IA84</accession>
<comment type="caution">
    <text evidence="1">The sequence shown here is derived from an EMBL/GenBank/DDBJ whole genome shotgun (WGS) entry which is preliminary data.</text>
</comment>